<dbReference type="Pfam" id="PF25507">
    <property type="entry name" value="OB_POT1A"/>
    <property type="match status" value="1"/>
</dbReference>
<dbReference type="Pfam" id="PF16686">
    <property type="entry name" value="POT1PC"/>
    <property type="match status" value="1"/>
</dbReference>
<dbReference type="GO" id="GO:0000783">
    <property type="term" value="C:nuclear telomere cap complex"/>
    <property type="evidence" value="ECO:0007669"/>
    <property type="project" value="TreeGrafter"/>
</dbReference>
<keyword evidence="8" id="KW-0539">Nucleus</keyword>
<dbReference type="InterPro" id="IPR012340">
    <property type="entry name" value="NA-bd_OB-fold"/>
</dbReference>
<evidence type="ECO:0000256" key="5">
    <source>
        <dbReference type="ARBA" id="ARBA00022454"/>
    </source>
</evidence>
<dbReference type="InterPro" id="IPR028389">
    <property type="entry name" value="POT1"/>
</dbReference>
<keyword evidence="5" id="KW-0158">Chromosome</keyword>
<dbReference type="CDD" id="cd04497">
    <property type="entry name" value="hPOT1_OB1_like"/>
    <property type="match status" value="1"/>
</dbReference>
<name>B5LS51_CARPA</name>
<evidence type="ECO:0000256" key="6">
    <source>
        <dbReference type="ARBA" id="ARBA00022895"/>
    </source>
</evidence>
<dbReference type="Pfam" id="PF02765">
    <property type="entry name" value="POT1"/>
    <property type="match status" value="1"/>
</dbReference>
<dbReference type="PANTHER" id="PTHR14513:SF0">
    <property type="entry name" value="PROTECTION OF TELOMERES PROTEIN 1"/>
    <property type="match status" value="1"/>
</dbReference>
<keyword evidence="7" id="KW-0238">DNA-binding</keyword>
<dbReference type="PANTHER" id="PTHR14513">
    <property type="entry name" value="PROTECTION OF TELOMERES 1"/>
    <property type="match status" value="1"/>
</dbReference>
<dbReference type="GO" id="GO:0032210">
    <property type="term" value="P:regulation of telomere maintenance via telomerase"/>
    <property type="evidence" value="ECO:0007669"/>
    <property type="project" value="TreeGrafter"/>
</dbReference>
<accession>B5LS51</accession>
<feature type="domain" description="Telomeric single stranded DNA binding POT1/Cdc13" evidence="9">
    <location>
        <begin position="8"/>
        <end position="143"/>
    </location>
</feature>
<evidence type="ECO:0000256" key="4">
    <source>
        <dbReference type="ARBA" id="ARBA00015253"/>
    </source>
</evidence>
<dbReference type="AlphaFoldDB" id="B5LS51"/>
<evidence type="ECO:0000256" key="8">
    <source>
        <dbReference type="ARBA" id="ARBA00023242"/>
    </source>
</evidence>
<dbReference type="SMART" id="SM00976">
    <property type="entry name" value="Telo_bind"/>
    <property type="match status" value="1"/>
</dbReference>
<dbReference type="Gene3D" id="2.40.50.140">
    <property type="entry name" value="Nucleic acid-binding proteins"/>
    <property type="match status" value="2"/>
</dbReference>
<dbReference type="GO" id="GO:0016233">
    <property type="term" value="P:telomere capping"/>
    <property type="evidence" value="ECO:0007669"/>
    <property type="project" value="TreeGrafter"/>
</dbReference>
<evidence type="ECO:0000256" key="2">
    <source>
        <dbReference type="ARBA" id="ARBA00004574"/>
    </source>
</evidence>
<dbReference type="GO" id="GO:0010521">
    <property type="term" value="F:telomerase inhibitor activity"/>
    <property type="evidence" value="ECO:0007669"/>
    <property type="project" value="TreeGrafter"/>
</dbReference>
<evidence type="ECO:0000256" key="1">
    <source>
        <dbReference type="ARBA" id="ARBA00004123"/>
    </source>
</evidence>
<dbReference type="InterPro" id="IPR057620">
    <property type="entry name" value="POT1A/B-like_OB"/>
</dbReference>
<dbReference type="SUPFAM" id="SSF50249">
    <property type="entry name" value="Nucleic acid-binding proteins"/>
    <property type="match status" value="2"/>
</dbReference>
<reference evidence="10" key="1">
    <citation type="journal article" date="2008" name="Trop. Plant Biol.">
        <title>Analysis of Carica papaya Telomeres and Telomere-Associated Proteins: Insights into the Evolution of Telomere Maintenance in Brassicales.</title>
        <authorList>
            <person name="Shakirov E.V."/>
            <person name="Salzberg S.L."/>
            <person name="Alam M."/>
            <person name="Shippen D.E."/>
        </authorList>
    </citation>
    <scope>NUCLEOTIDE SEQUENCE</scope>
</reference>
<keyword evidence="6" id="KW-0779">Telomere</keyword>
<proteinExistence type="inferred from homology"/>
<evidence type="ECO:0000259" key="9">
    <source>
        <dbReference type="SMART" id="SM00976"/>
    </source>
</evidence>
<protein>
    <recommendedName>
        <fullName evidence="4">Protection of telomeres protein 1</fullName>
    </recommendedName>
</protein>
<organism evidence="10">
    <name type="scientific">Carica papaya</name>
    <name type="common">Papaya</name>
    <dbReference type="NCBI Taxonomy" id="3649"/>
    <lineage>
        <taxon>Eukaryota</taxon>
        <taxon>Viridiplantae</taxon>
        <taxon>Streptophyta</taxon>
        <taxon>Embryophyta</taxon>
        <taxon>Tracheophyta</taxon>
        <taxon>Spermatophyta</taxon>
        <taxon>Magnoliopsida</taxon>
        <taxon>eudicotyledons</taxon>
        <taxon>Gunneridae</taxon>
        <taxon>Pentapetalae</taxon>
        <taxon>rosids</taxon>
        <taxon>malvids</taxon>
        <taxon>Brassicales</taxon>
        <taxon>Caricaceae</taxon>
        <taxon>Carica</taxon>
    </lineage>
</organism>
<dbReference type="GO" id="GO:0098505">
    <property type="term" value="F:G-rich strand telomeric DNA binding"/>
    <property type="evidence" value="ECO:0007669"/>
    <property type="project" value="TreeGrafter"/>
</dbReference>
<dbReference type="SMR" id="B5LS51"/>
<dbReference type="InterPro" id="IPR032042">
    <property type="entry name" value="POT1PC"/>
</dbReference>
<sequence>MERDDYVFMKIRDATTAINQKVNLIGVVVEFGFPKKTSGTDCFCKLKIVDESHPKAGIWVNVFAPTMEMLPHVGLAGDIIQLSRVMMKTFKQEIYAVFNKKFSSFALYKGKDDEDFVPYQYSSRFCQREQDKEFIAGLRRWLVDFKFEEGSDNFSFLREIKEGARVNLACKILHTSEINKDELMLYVWDGTDTPPASIHKKEEERDNQLALQLEPFPLSRSILCMFPTVGTVFRVVLDKAMEKYVLHSLKIGEWVKLLDLRCEVNAGLWFGVLKSDTKLQYIPKEDDLILSLESKYNERLSLQWGRLPYWCFPWHSRLTDVDADADHAPFLTLMDVLTYSEVTAKFKCVARVVASFPWRAEDFRSPSGIYRIRFTLEDPTARIHAYVYGEDGERLFDGYPSVDDLRKKRDKLLGLAGSNNQQESENAPRNPPWVQICLKSYYLDKQKPWETRNYRIFGTQIVS</sequence>
<comment type="similarity">
    <text evidence="3">Belongs to the telombin family.</text>
</comment>
<dbReference type="FunFam" id="2.40.50.140:FF:000119">
    <property type="entry name" value="Protection of telomeres 1 homolog"/>
    <property type="match status" value="1"/>
</dbReference>
<evidence type="ECO:0000256" key="7">
    <source>
        <dbReference type="ARBA" id="ARBA00023125"/>
    </source>
</evidence>
<evidence type="ECO:0000256" key="3">
    <source>
        <dbReference type="ARBA" id="ARBA00008442"/>
    </source>
</evidence>
<evidence type="ECO:0000313" key="10">
    <source>
        <dbReference type="EMBL" id="ACH57392.1"/>
    </source>
</evidence>
<comment type="subcellular location">
    <subcellularLocation>
        <location evidence="2">Chromosome</location>
        <location evidence="2">Telomere</location>
    </subcellularLocation>
    <subcellularLocation>
        <location evidence="1">Nucleus</location>
    </subcellularLocation>
</comment>
<dbReference type="InterPro" id="IPR011564">
    <property type="entry name" value="Telomer_end-bd_POT1/Cdc13"/>
</dbReference>
<dbReference type="EMBL" id="EU887728">
    <property type="protein sequence ID" value="ACH57392.1"/>
    <property type="molecule type" value="Genomic_DNA"/>
</dbReference>